<organism evidence="13 14">
    <name type="scientific">Phaseolus angularis</name>
    <name type="common">Azuki bean</name>
    <name type="synonym">Vigna angularis</name>
    <dbReference type="NCBI Taxonomy" id="3914"/>
    <lineage>
        <taxon>Eukaryota</taxon>
        <taxon>Viridiplantae</taxon>
        <taxon>Streptophyta</taxon>
        <taxon>Embryophyta</taxon>
        <taxon>Tracheophyta</taxon>
        <taxon>Spermatophyta</taxon>
        <taxon>Magnoliopsida</taxon>
        <taxon>eudicotyledons</taxon>
        <taxon>Gunneridae</taxon>
        <taxon>Pentapetalae</taxon>
        <taxon>rosids</taxon>
        <taxon>fabids</taxon>
        <taxon>Fabales</taxon>
        <taxon>Fabaceae</taxon>
        <taxon>Papilionoideae</taxon>
        <taxon>50 kb inversion clade</taxon>
        <taxon>NPAAA clade</taxon>
        <taxon>indigoferoid/millettioid clade</taxon>
        <taxon>Phaseoleae</taxon>
        <taxon>Vigna</taxon>
    </lineage>
</organism>
<dbReference type="InterPro" id="IPR000315">
    <property type="entry name" value="Znf_B-box"/>
</dbReference>
<evidence type="ECO:0000256" key="2">
    <source>
        <dbReference type="ARBA" id="ARBA00022723"/>
    </source>
</evidence>
<dbReference type="PANTHER" id="PTHR31832">
    <property type="entry name" value="B-BOX ZINC FINGER PROTEIN 22"/>
    <property type="match status" value="1"/>
</dbReference>
<keyword evidence="2" id="KW-0479">Metal-binding</keyword>
<evidence type="ECO:0000313" key="13">
    <source>
        <dbReference type="EMBL" id="KOM50934.1"/>
    </source>
</evidence>
<feature type="compositionally biased region" description="Low complexity" evidence="10">
    <location>
        <begin position="111"/>
        <end position="126"/>
    </location>
</feature>
<dbReference type="Gramene" id="KOM50934">
    <property type="protein sequence ID" value="KOM50934"/>
    <property type="gene ID" value="LR48_Vigan08g176100"/>
</dbReference>
<dbReference type="GO" id="GO:0009640">
    <property type="term" value="P:photomorphogenesis"/>
    <property type="evidence" value="ECO:0007669"/>
    <property type="project" value="TreeGrafter"/>
</dbReference>
<evidence type="ECO:0000256" key="8">
    <source>
        <dbReference type="ARBA" id="ARBA00023242"/>
    </source>
</evidence>
<dbReference type="Gene3D" id="3.30.160.60">
    <property type="entry name" value="Classic Zinc Finger"/>
    <property type="match status" value="1"/>
</dbReference>
<gene>
    <name evidence="12" type="ORF">HKW66_Vig0138290</name>
    <name evidence="13" type="ORF">LR48_Vigan08g176100</name>
</gene>
<dbReference type="InterPro" id="IPR049808">
    <property type="entry name" value="CONSTANS-like_Bbox1"/>
</dbReference>
<accession>A0A0L9V8E6</accession>
<keyword evidence="5" id="KW-0862">Zinc</keyword>
<dbReference type="Proteomes" id="UP000743370">
    <property type="component" value="Unassembled WGS sequence"/>
</dbReference>
<dbReference type="Pfam" id="PF00643">
    <property type="entry name" value="zf-B_box"/>
    <property type="match status" value="2"/>
</dbReference>
<evidence type="ECO:0000313" key="12">
    <source>
        <dbReference type="EMBL" id="KAG2397935.1"/>
    </source>
</evidence>
<dbReference type="OrthoDB" id="153872at2759"/>
<dbReference type="PROSITE" id="PS50119">
    <property type="entry name" value="ZF_BBOX"/>
    <property type="match status" value="2"/>
</dbReference>
<dbReference type="OMA" id="ANEHTTK"/>
<evidence type="ECO:0000256" key="6">
    <source>
        <dbReference type="ARBA" id="ARBA00023015"/>
    </source>
</evidence>
<evidence type="ECO:0000313" key="14">
    <source>
        <dbReference type="Proteomes" id="UP000053144"/>
    </source>
</evidence>
<name>A0A0L9V8E6_PHAAN</name>
<dbReference type="PANTHER" id="PTHR31832:SF84">
    <property type="entry name" value="TRANSCRIPTION FACTOR INTERACTOR AND REGULATOR ZNF-B FAMILY-RELATED"/>
    <property type="match status" value="1"/>
</dbReference>
<feature type="domain" description="B box-type" evidence="11">
    <location>
        <begin position="1"/>
        <end position="47"/>
    </location>
</feature>
<proteinExistence type="predicted"/>
<keyword evidence="3" id="KW-0677">Repeat</keyword>
<evidence type="ECO:0000256" key="1">
    <source>
        <dbReference type="ARBA" id="ARBA00004123"/>
    </source>
</evidence>
<evidence type="ECO:0000256" key="10">
    <source>
        <dbReference type="SAM" id="MobiDB-lite"/>
    </source>
</evidence>
<evidence type="ECO:0000256" key="3">
    <source>
        <dbReference type="ARBA" id="ARBA00022737"/>
    </source>
</evidence>
<reference evidence="13" key="2">
    <citation type="submission" date="2015-02" db="EMBL/GenBank/DDBJ databases">
        <authorList>
            <person name="Chooi Y.-H."/>
        </authorList>
    </citation>
    <scope>NUCLEOTIDE SEQUENCE</scope>
    <source>
        <tissue evidence="13">Seedling</tissue>
    </source>
</reference>
<dbReference type="InterPro" id="IPR051979">
    <property type="entry name" value="B-box_zinc_finger"/>
</dbReference>
<dbReference type="AlphaFoldDB" id="A0A0L9V8E6"/>
<feature type="region of interest" description="Disordered" evidence="10">
    <location>
        <begin position="150"/>
        <end position="170"/>
    </location>
</feature>
<reference evidence="14" key="1">
    <citation type="journal article" date="2015" name="Proc. Natl. Acad. Sci. U.S.A.">
        <title>Genome sequencing of adzuki bean (Vigna angularis) provides insight into high starch and low fat accumulation and domestication.</title>
        <authorList>
            <person name="Yang K."/>
            <person name="Tian Z."/>
            <person name="Chen C."/>
            <person name="Luo L."/>
            <person name="Zhao B."/>
            <person name="Wang Z."/>
            <person name="Yu L."/>
            <person name="Li Y."/>
            <person name="Sun Y."/>
            <person name="Li W."/>
            <person name="Chen Y."/>
            <person name="Li Y."/>
            <person name="Zhang Y."/>
            <person name="Ai D."/>
            <person name="Zhao J."/>
            <person name="Shang C."/>
            <person name="Ma Y."/>
            <person name="Wu B."/>
            <person name="Wang M."/>
            <person name="Gao L."/>
            <person name="Sun D."/>
            <person name="Zhang P."/>
            <person name="Guo F."/>
            <person name="Wang W."/>
            <person name="Li Y."/>
            <person name="Wang J."/>
            <person name="Varshney R.K."/>
            <person name="Wang J."/>
            <person name="Ling H.Q."/>
            <person name="Wan P."/>
        </authorList>
    </citation>
    <scope>NUCLEOTIDE SEQUENCE</scope>
    <source>
        <strain evidence="14">cv. Jingnong 6</strain>
    </source>
</reference>
<keyword evidence="7" id="KW-0804">Transcription</keyword>
<dbReference type="GO" id="GO:0006355">
    <property type="term" value="P:regulation of DNA-templated transcription"/>
    <property type="evidence" value="ECO:0007669"/>
    <property type="project" value="TreeGrafter"/>
</dbReference>
<sequence>MKIQCDVCHKEVASFFCPADEAALCHACDRTIHHANKLAHKHKRLSLSHPTSIAATLCDICHEKRAYVFCREDRALLCRQCDVSIHDVNEHTKTHDRFLFTGITLEEKTRTTSTSSTSNPAQSSLSKENIDSFGSSRTLNNSSSVLTGITLEEKTRTTSTSSTSNENIDPFGSSRTVYNSNSVSTSSLSEYLIQTIPGYCMEDLLDASFAASNAFSKDYEFPNEDVQVSMCSIPLQTQFNTASNVYPEMPKAKAGEGYSDWIHNSDSAAYKVPSITSPLVKKIKRFR</sequence>
<evidence type="ECO:0000256" key="7">
    <source>
        <dbReference type="ARBA" id="ARBA00023163"/>
    </source>
</evidence>
<dbReference type="EMBL" id="JABFOF010000005">
    <property type="protein sequence ID" value="KAG2397935.1"/>
    <property type="molecule type" value="Genomic_DNA"/>
</dbReference>
<dbReference type="EMBL" id="CM003378">
    <property type="protein sequence ID" value="KOM50934.1"/>
    <property type="molecule type" value="Genomic_DNA"/>
</dbReference>
<dbReference type="CDD" id="cd19821">
    <property type="entry name" value="Bbox1_BBX-like"/>
    <property type="match status" value="2"/>
</dbReference>
<feature type="region of interest" description="Disordered" evidence="10">
    <location>
        <begin position="109"/>
        <end position="136"/>
    </location>
</feature>
<evidence type="ECO:0000313" key="15">
    <source>
        <dbReference type="Proteomes" id="UP000743370"/>
    </source>
</evidence>
<evidence type="ECO:0000259" key="11">
    <source>
        <dbReference type="PROSITE" id="PS50119"/>
    </source>
</evidence>
<evidence type="ECO:0000256" key="5">
    <source>
        <dbReference type="ARBA" id="ARBA00022833"/>
    </source>
</evidence>
<reference evidence="12 15" key="3">
    <citation type="submission" date="2020-05" db="EMBL/GenBank/DDBJ databases">
        <title>Vigna angularis (adzuki bean) Var. LongXiaoDou No. 4 denovo assembly.</title>
        <authorList>
            <person name="Xiang H."/>
        </authorList>
    </citation>
    <scope>NUCLEOTIDE SEQUENCE [LARGE SCALE GENOMIC DNA]</scope>
    <source>
        <tissue evidence="12">Leaf</tissue>
    </source>
</reference>
<dbReference type="KEGG" id="var:108340015"/>
<keyword evidence="8" id="KW-0539">Nucleus</keyword>
<comment type="subcellular location">
    <subcellularLocation>
        <location evidence="1">Nucleus</location>
    </subcellularLocation>
</comment>
<protein>
    <submittedName>
        <fullName evidence="12">B-box zinc finger protein</fullName>
    </submittedName>
</protein>
<dbReference type="GO" id="GO:0008270">
    <property type="term" value="F:zinc ion binding"/>
    <property type="evidence" value="ECO:0007669"/>
    <property type="project" value="UniProtKB-KW"/>
</dbReference>
<feature type="domain" description="B box-type" evidence="11">
    <location>
        <begin position="53"/>
        <end position="100"/>
    </location>
</feature>
<keyword evidence="6" id="KW-0805">Transcription regulation</keyword>
<evidence type="ECO:0000256" key="4">
    <source>
        <dbReference type="ARBA" id="ARBA00022771"/>
    </source>
</evidence>
<keyword evidence="4 9" id="KW-0863">Zinc-finger</keyword>
<evidence type="ECO:0000256" key="9">
    <source>
        <dbReference type="PROSITE-ProRule" id="PRU00024"/>
    </source>
</evidence>
<dbReference type="Proteomes" id="UP000053144">
    <property type="component" value="Chromosome 8"/>
</dbReference>
<dbReference type="GO" id="GO:0005634">
    <property type="term" value="C:nucleus"/>
    <property type="evidence" value="ECO:0007669"/>
    <property type="project" value="UniProtKB-SubCell"/>
</dbReference>
<dbReference type="SMART" id="SM00336">
    <property type="entry name" value="BBOX"/>
    <property type="match status" value="2"/>
</dbReference>